<dbReference type="KEGG" id="bpt:Bpet4746"/>
<name>A9IGV2_BORPD</name>
<dbReference type="SUPFAM" id="SSF55729">
    <property type="entry name" value="Acyl-CoA N-acyltransferases (Nat)"/>
    <property type="match status" value="1"/>
</dbReference>
<dbReference type="PROSITE" id="PS51186">
    <property type="entry name" value="GNAT"/>
    <property type="match status" value="1"/>
</dbReference>
<dbReference type="InterPro" id="IPR051016">
    <property type="entry name" value="Diverse_Substrate_AcTransf"/>
</dbReference>
<dbReference type="PANTHER" id="PTHR10545">
    <property type="entry name" value="DIAMINE N-ACETYLTRANSFERASE"/>
    <property type="match status" value="1"/>
</dbReference>
<dbReference type="AlphaFoldDB" id="A9IGV2"/>
<dbReference type="EMBL" id="AM902716">
    <property type="protein sequence ID" value="CAP45098.1"/>
    <property type="molecule type" value="Genomic_DNA"/>
</dbReference>
<dbReference type="eggNOG" id="COG0456">
    <property type="taxonomic scope" value="Bacteria"/>
</dbReference>
<evidence type="ECO:0000313" key="4">
    <source>
        <dbReference type="EMBL" id="CAP45098.1"/>
    </source>
</evidence>
<keyword evidence="5" id="KW-1185">Reference proteome</keyword>
<evidence type="ECO:0000256" key="2">
    <source>
        <dbReference type="ARBA" id="ARBA00023315"/>
    </source>
</evidence>
<dbReference type="InterPro" id="IPR000182">
    <property type="entry name" value="GNAT_dom"/>
</dbReference>
<gene>
    <name evidence="4" type="ordered locus">Bpet4746</name>
</gene>
<keyword evidence="1 4" id="KW-0808">Transferase</keyword>
<evidence type="ECO:0000259" key="3">
    <source>
        <dbReference type="PROSITE" id="PS51186"/>
    </source>
</evidence>
<evidence type="ECO:0000256" key="1">
    <source>
        <dbReference type="ARBA" id="ARBA00022679"/>
    </source>
</evidence>
<dbReference type="Gene3D" id="3.40.630.30">
    <property type="match status" value="1"/>
</dbReference>
<dbReference type="GO" id="GO:0008080">
    <property type="term" value="F:N-acetyltransferase activity"/>
    <property type="evidence" value="ECO:0007669"/>
    <property type="project" value="TreeGrafter"/>
</dbReference>
<reference evidence="4 5" key="1">
    <citation type="journal article" date="2008" name="BMC Genomics">
        <title>The missing link: Bordetella petrii is endowed with both the metabolic versatility of environmental bacteria and virulence traits of pathogenic Bordetellae.</title>
        <authorList>
            <person name="Gross R."/>
            <person name="Guzman C.A."/>
            <person name="Sebaihia M."/>
            <person name="Martins Dos Santos V.A."/>
            <person name="Pieper D.H."/>
            <person name="Koebnik R."/>
            <person name="Lechner M."/>
            <person name="Bartels D."/>
            <person name="Buhrmester J."/>
            <person name="Choudhuri J.V."/>
            <person name="Ebensen T."/>
            <person name="Gaigalat L."/>
            <person name="Herrmann S."/>
            <person name="Khachane A.N."/>
            <person name="Larisch C."/>
            <person name="Link S."/>
            <person name="Linke B."/>
            <person name="Meyer F."/>
            <person name="Mormann S."/>
            <person name="Nakunst D."/>
            <person name="Rueckert C."/>
            <person name="Schneiker-Bekel S."/>
            <person name="Schulze K."/>
            <person name="Vorhoelter F.J."/>
            <person name="Yevsa T."/>
            <person name="Engle J.T."/>
            <person name="Goldman W.E."/>
            <person name="Puehler A."/>
            <person name="Goebel U.B."/>
            <person name="Goesmann A."/>
            <person name="Bloecker H."/>
            <person name="Kaiser O."/>
            <person name="Martinez-Arias R."/>
        </authorList>
    </citation>
    <scope>NUCLEOTIDE SEQUENCE [LARGE SCALE GENOMIC DNA]</scope>
    <source>
        <strain evidence="5">ATCC BAA-461 / DSM 12804 / CCUG 43448 / CIP 107267 / Se-1111R</strain>
    </source>
</reference>
<protein>
    <submittedName>
        <fullName evidence="4">Probable acetyltransferase</fullName>
        <ecNumber evidence="4">2.3.1.-</ecNumber>
    </submittedName>
</protein>
<sequence length="153" mass="17433">MKTAAKSPADIRPVTAANFDAWLPLWKGYQTFYNVDISDAVTRTTWERFLDPAEPMHAALAYDNGRAVGMVHWVLHRSCWTAGDYCYLQDLFVAPDVRGGGHGRALIEHVYAQARAVNAARVYWLTHETNHTAMQLYDRIADRSGFIQYRKTL</sequence>
<feature type="domain" description="N-acetyltransferase" evidence="3">
    <location>
        <begin position="9"/>
        <end position="153"/>
    </location>
</feature>
<proteinExistence type="predicted"/>
<dbReference type="PANTHER" id="PTHR10545:SF42">
    <property type="entry name" value="ACETYLTRANSFERASE"/>
    <property type="match status" value="1"/>
</dbReference>
<evidence type="ECO:0000313" key="5">
    <source>
        <dbReference type="Proteomes" id="UP000001225"/>
    </source>
</evidence>
<dbReference type="STRING" id="94624.Bpet4746"/>
<dbReference type="EC" id="2.3.1.-" evidence="4"/>
<accession>A9IGV2</accession>
<keyword evidence="2 4" id="KW-0012">Acyltransferase</keyword>
<dbReference type="Pfam" id="PF00583">
    <property type="entry name" value="Acetyltransf_1"/>
    <property type="match status" value="1"/>
</dbReference>
<dbReference type="CDD" id="cd04301">
    <property type="entry name" value="NAT_SF"/>
    <property type="match status" value="1"/>
</dbReference>
<dbReference type="InterPro" id="IPR016181">
    <property type="entry name" value="Acyl_CoA_acyltransferase"/>
</dbReference>
<organism evidence="4 5">
    <name type="scientific">Bordetella petrii (strain ATCC BAA-461 / DSM 12804 / CCUG 43448 / CIP 107267 / Se-1111R)</name>
    <dbReference type="NCBI Taxonomy" id="340100"/>
    <lineage>
        <taxon>Bacteria</taxon>
        <taxon>Pseudomonadati</taxon>
        <taxon>Pseudomonadota</taxon>
        <taxon>Betaproteobacteria</taxon>
        <taxon>Burkholderiales</taxon>
        <taxon>Alcaligenaceae</taxon>
        <taxon>Bordetella</taxon>
    </lineage>
</organism>
<dbReference type="Proteomes" id="UP000001225">
    <property type="component" value="Chromosome"/>
</dbReference>